<evidence type="ECO:0000259" key="1">
    <source>
        <dbReference type="Pfam" id="PF02441"/>
    </source>
</evidence>
<dbReference type="RefSeq" id="WP_114615457.1">
    <property type="nucleotide sequence ID" value="NZ_DBEZNL010000031.1"/>
</dbReference>
<dbReference type="Pfam" id="PF02441">
    <property type="entry name" value="Flavoprotein"/>
    <property type="match status" value="1"/>
</dbReference>
<dbReference type="GO" id="GO:0010181">
    <property type="term" value="F:FMN binding"/>
    <property type="evidence" value="ECO:0007669"/>
    <property type="project" value="TreeGrafter"/>
</dbReference>
<dbReference type="EMBL" id="PPTO01000006">
    <property type="protein sequence ID" value="RDB59064.1"/>
    <property type="molecule type" value="Genomic_DNA"/>
</dbReference>
<reference evidence="2 3" key="1">
    <citation type="journal article" date="2018" name="Elife">
        <title>Discovery and characterization of a prevalent human gut bacterial enzyme sufficient for the inactivation of a family of plant toxins.</title>
        <authorList>
            <person name="Koppel N."/>
            <person name="Bisanz J.E."/>
            <person name="Pandelia M.E."/>
            <person name="Turnbaugh P.J."/>
            <person name="Balskus E.P."/>
        </authorList>
    </citation>
    <scope>NUCLEOTIDE SEQUENCE [LARGE SCALE GENOMIC DNA]</scope>
    <source>
        <strain evidence="2 3">OB21 GAM31</strain>
    </source>
</reference>
<dbReference type="SUPFAM" id="SSF52507">
    <property type="entry name" value="Homo-oligomeric flavin-containing Cys decarboxylases, HFCD"/>
    <property type="match status" value="1"/>
</dbReference>
<feature type="domain" description="Flavoprotein" evidence="1">
    <location>
        <begin position="3"/>
        <end position="176"/>
    </location>
</feature>
<accession>A0A369LIP6</accession>
<dbReference type="GO" id="GO:0015937">
    <property type="term" value="P:coenzyme A biosynthetic process"/>
    <property type="evidence" value="ECO:0007669"/>
    <property type="project" value="TreeGrafter"/>
</dbReference>
<dbReference type="InterPro" id="IPR036551">
    <property type="entry name" value="Flavin_trans-like"/>
</dbReference>
<protein>
    <submittedName>
        <fullName evidence="2">Phosphopantothenoylcysteine decarboxylase</fullName>
    </submittedName>
</protein>
<dbReference type="Proteomes" id="UP000253975">
    <property type="component" value="Unassembled WGS sequence"/>
</dbReference>
<evidence type="ECO:0000313" key="3">
    <source>
        <dbReference type="Proteomes" id="UP000253975"/>
    </source>
</evidence>
<evidence type="ECO:0000313" key="2">
    <source>
        <dbReference type="EMBL" id="RDB59064.1"/>
    </source>
</evidence>
<dbReference type="InterPro" id="IPR003382">
    <property type="entry name" value="Flavoprotein"/>
</dbReference>
<comment type="caution">
    <text evidence="2">The sequence shown here is derived from an EMBL/GenBank/DDBJ whole genome shotgun (WGS) entry which is preliminary data.</text>
</comment>
<dbReference type="PANTHER" id="PTHR14359:SF6">
    <property type="entry name" value="PHOSPHOPANTOTHENOYLCYSTEINE DECARBOXYLASE"/>
    <property type="match status" value="1"/>
</dbReference>
<sequence>MAKKALIAVSGGIAVYKVCQVVSDLGKRGVDVQVIMTENATKFVTPLTFEALSKNMVFTDTFDYSYDASIKHITLAQEADVMCVAPATANIIAKLANGIADDMVSSTFLATTCPVIVCPAMNTHMYENAATQANLATLAARGIELVGPGIGKLACGDVAKGTLSPVDEIVEAICKKLGV</sequence>
<dbReference type="GO" id="GO:0071513">
    <property type="term" value="C:phosphopantothenoylcysteine decarboxylase complex"/>
    <property type="evidence" value="ECO:0007669"/>
    <property type="project" value="TreeGrafter"/>
</dbReference>
<dbReference type="GO" id="GO:0004633">
    <property type="term" value="F:phosphopantothenoylcysteine decarboxylase activity"/>
    <property type="evidence" value="ECO:0007669"/>
    <property type="project" value="TreeGrafter"/>
</dbReference>
<dbReference type="AlphaFoldDB" id="A0A369LIP6"/>
<dbReference type="Gene3D" id="3.40.50.1950">
    <property type="entry name" value="Flavin prenyltransferase-like"/>
    <property type="match status" value="1"/>
</dbReference>
<dbReference type="PANTHER" id="PTHR14359">
    <property type="entry name" value="HOMO-OLIGOMERIC FLAVIN CONTAINING CYS DECARBOXYLASE FAMILY"/>
    <property type="match status" value="1"/>
</dbReference>
<proteinExistence type="predicted"/>
<organism evidence="2 3">
    <name type="scientific">Slackia isoflavoniconvertens</name>
    <dbReference type="NCBI Taxonomy" id="572010"/>
    <lineage>
        <taxon>Bacteria</taxon>
        <taxon>Bacillati</taxon>
        <taxon>Actinomycetota</taxon>
        <taxon>Coriobacteriia</taxon>
        <taxon>Eggerthellales</taxon>
        <taxon>Eggerthellaceae</taxon>
        <taxon>Slackia</taxon>
    </lineage>
</organism>
<gene>
    <name evidence="2" type="ORF">C1881_05170</name>
</gene>
<name>A0A369LIP6_9ACTN</name>